<feature type="domain" description="Replication gene A protein-like" evidence="8">
    <location>
        <begin position="137"/>
        <end position="467"/>
    </location>
</feature>
<comment type="similarity">
    <text evidence="2">Belongs to the phage GPA family.</text>
</comment>
<organism evidence="9 10">
    <name type="scientific">Proteus mirabilis</name>
    <dbReference type="NCBI Taxonomy" id="584"/>
    <lineage>
        <taxon>Bacteria</taxon>
        <taxon>Pseudomonadati</taxon>
        <taxon>Pseudomonadota</taxon>
        <taxon>Gammaproteobacteria</taxon>
        <taxon>Enterobacterales</taxon>
        <taxon>Morganellaceae</taxon>
        <taxon>Proteus</taxon>
    </lineage>
</organism>
<comment type="function">
    <text evidence="1">Possible endonuclease which induces a single-strand cut and initiates DNA replication.</text>
</comment>
<feature type="region of interest" description="Disordered" evidence="7">
    <location>
        <begin position="636"/>
        <end position="656"/>
    </location>
</feature>
<evidence type="ECO:0000256" key="6">
    <source>
        <dbReference type="ARBA" id="ARBA00022801"/>
    </source>
</evidence>
<dbReference type="RefSeq" id="WP_151252873.1">
    <property type="nucleotide sequence ID" value="NZ_CAXOLT010000011.1"/>
</dbReference>
<dbReference type="InterPro" id="IPR008766">
    <property type="entry name" value="Replication_gene_A-like"/>
</dbReference>
<evidence type="ECO:0000256" key="7">
    <source>
        <dbReference type="SAM" id="MobiDB-lite"/>
    </source>
</evidence>
<keyword evidence="3" id="KW-0235">DNA replication</keyword>
<evidence type="ECO:0000256" key="3">
    <source>
        <dbReference type="ARBA" id="ARBA00022705"/>
    </source>
</evidence>
<evidence type="ECO:0000313" key="10">
    <source>
        <dbReference type="Proteomes" id="UP000251485"/>
    </source>
</evidence>
<accession>A0A2X2BI60</accession>
<evidence type="ECO:0000313" key="9">
    <source>
        <dbReference type="EMBL" id="SPY94824.1"/>
    </source>
</evidence>
<feature type="compositionally biased region" description="Polar residues" evidence="7">
    <location>
        <begin position="638"/>
        <end position="649"/>
    </location>
</feature>
<protein>
    <submittedName>
        <fullName evidence="9">Phage replication protein</fullName>
    </submittedName>
</protein>
<proteinExistence type="inferred from homology"/>
<keyword evidence="6" id="KW-0378">Hydrolase</keyword>
<dbReference type="EMBL" id="UAUE01000005">
    <property type="protein sequence ID" value="SPY94824.1"/>
    <property type="molecule type" value="Genomic_DNA"/>
</dbReference>
<keyword evidence="5" id="KW-0255">Endonuclease</keyword>
<sequence length="793" mass="91621">MASRLIDFSQPPVSYPADMQWTYWWNGKQHEPVVYERPLTREQLAQGQAILFDIEKLPRFLKSRLFKYIEHLKKEKTPKEVHNWLVFKFHKSVYQRLQAVNARYGLAKDKRQFLLDRDFDQAMFFNRLPDAHDKILRHMAKSFANACDNLFDELADQAIVENNGDREVLLNLKVINPIYHQLGELITYLHVTPLFWGKAQKGKLTPENALSGLNRLTDENWWLKKLKAHRQRWRESLHIAFGDVNSDKTPYASKNAVREVRAQRLANMNYLEMMDIQDVESGDRFDLMEKVLASIANPKIRRMELMAQAAGIQKIAEERGDIGLFITLTTPSKYHPTKQINVSKDEKKKKVLINEKWNNSAYTPKDGQRYLVRVWAKIRTAFKDNDINVYGIRVVEPHHDATPHWHMMMFLDKSQRASAIEIMRKYALEEDGEERGAKKHRFEAKHLNKGGATGYLAKYISKNIDGYALEGEVDDESGELLTEVASAVTAWASTWRIPQFHMFGLPSKGVWRECRRIRGVSIADKLGDIAEKVRASADAGDFAAYIEHQGGPNVKRNLQTLLVARTVADEPNSYDEEVMRIIGLYSPIKSSDLVKTRERQYRLVRKSKQDIEAIEHKRKSETGRVLTLKSAISAPRSPVNNCGSGSSPDIKNPHDRGLKSPVWGISEPDVFDLRSQYSDWEKSFGEVLEHKKSQRIISTVSLSENQERLIPEFKAFAEKMGLDLPPDTMWSMVMNGMRLNYGDEVIWFENGKVQISSVNSEKVNFEEVKQRNIDKRRDRVMDKLSEIVKKYKL</sequence>
<dbReference type="AlphaFoldDB" id="A0A2X2BI60"/>
<dbReference type="GO" id="GO:0004519">
    <property type="term" value="F:endonuclease activity"/>
    <property type="evidence" value="ECO:0007669"/>
    <property type="project" value="UniProtKB-KW"/>
</dbReference>
<evidence type="ECO:0000256" key="4">
    <source>
        <dbReference type="ARBA" id="ARBA00022722"/>
    </source>
</evidence>
<evidence type="ECO:0000256" key="1">
    <source>
        <dbReference type="ARBA" id="ARBA00003293"/>
    </source>
</evidence>
<evidence type="ECO:0000259" key="8">
    <source>
        <dbReference type="Pfam" id="PF05840"/>
    </source>
</evidence>
<evidence type="ECO:0000256" key="2">
    <source>
        <dbReference type="ARBA" id="ARBA00009260"/>
    </source>
</evidence>
<dbReference type="Pfam" id="PF05840">
    <property type="entry name" value="Phage_GPA"/>
    <property type="match status" value="1"/>
</dbReference>
<dbReference type="GO" id="GO:0016787">
    <property type="term" value="F:hydrolase activity"/>
    <property type="evidence" value="ECO:0007669"/>
    <property type="project" value="UniProtKB-KW"/>
</dbReference>
<name>A0A2X2BI60_PROMI</name>
<dbReference type="GO" id="GO:0006260">
    <property type="term" value="P:DNA replication"/>
    <property type="evidence" value="ECO:0007669"/>
    <property type="project" value="UniProtKB-KW"/>
</dbReference>
<gene>
    <name evidence="9" type="ORF">NCTC10975_01174</name>
</gene>
<reference evidence="9 10" key="1">
    <citation type="submission" date="2018-06" db="EMBL/GenBank/DDBJ databases">
        <authorList>
            <consortium name="Pathogen Informatics"/>
            <person name="Doyle S."/>
        </authorList>
    </citation>
    <scope>NUCLEOTIDE SEQUENCE [LARGE SCALE GENOMIC DNA]</scope>
    <source>
        <strain evidence="9 10">NCTC10975</strain>
    </source>
</reference>
<evidence type="ECO:0000256" key="5">
    <source>
        <dbReference type="ARBA" id="ARBA00022759"/>
    </source>
</evidence>
<dbReference type="Proteomes" id="UP000251485">
    <property type="component" value="Unassembled WGS sequence"/>
</dbReference>
<keyword evidence="4" id="KW-0540">Nuclease</keyword>